<protein>
    <submittedName>
        <fullName evidence="1">Uncharacterized protein</fullName>
    </submittedName>
</protein>
<keyword evidence="2" id="KW-1185">Reference proteome</keyword>
<dbReference type="AlphaFoldDB" id="A0A448XPH9"/>
<evidence type="ECO:0000313" key="2">
    <source>
        <dbReference type="Proteomes" id="UP000784294"/>
    </source>
</evidence>
<evidence type="ECO:0000313" key="1">
    <source>
        <dbReference type="EMBL" id="VEL41682.1"/>
    </source>
</evidence>
<dbReference type="Proteomes" id="UP000784294">
    <property type="component" value="Unassembled WGS sequence"/>
</dbReference>
<proteinExistence type="predicted"/>
<accession>A0A448XPH9</accession>
<name>A0A448XPH9_9PLAT</name>
<comment type="caution">
    <text evidence="1">The sequence shown here is derived from an EMBL/GenBank/DDBJ whole genome shotgun (WGS) entry which is preliminary data.</text>
</comment>
<dbReference type="EMBL" id="CAAALY010270535">
    <property type="protein sequence ID" value="VEL41682.1"/>
    <property type="molecule type" value="Genomic_DNA"/>
</dbReference>
<reference evidence="1" key="1">
    <citation type="submission" date="2018-11" db="EMBL/GenBank/DDBJ databases">
        <authorList>
            <consortium name="Pathogen Informatics"/>
        </authorList>
    </citation>
    <scope>NUCLEOTIDE SEQUENCE</scope>
</reference>
<organism evidence="1 2">
    <name type="scientific">Protopolystoma xenopodis</name>
    <dbReference type="NCBI Taxonomy" id="117903"/>
    <lineage>
        <taxon>Eukaryota</taxon>
        <taxon>Metazoa</taxon>
        <taxon>Spiralia</taxon>
        <taxon>Lophotrochozoa</taxon>
        <taxon>Platyhelminthes</taxon>
        <taxon>Monogenea</taxon>
        <taxon>Polyopisthocotylea</taxon>
        <taxon>Polystomatidea</taxon>
        <taxon>Polystomatidae</taxon>
        <taxon>Protopolystoma</taxon>
    </lineage>
</organism>
<sequence>MEKQNTLTPLHTLMPSKLIHLGSDITLSPLSSSSNPASTCQSGFDSFYYSQVGSSSLVGSCSPSIGLTSVFANNHLTHTRPSRDSSNSLQKAT</sequence>
<gene>
    <name evidence="1" type="ORF">PXEA_LOCUS35122</name>
</gene>